<dbReference type="InterPro" id="IPR052973">
    <property type="entry name" value="Fungal_sec-metab_reg_TF"/>
</dbReference>
<keyword evidence="3" id="KW-1185">Reference proteome</keyword>
<evidence type="ECO:0000256" key="1">
    <source>
        <dbReference type="SAM" id="MobiDB-lite"/>
    </source>
</evidence>
<name>A0A6A6XSF6_9PLEO</name>
<evidence type="ECO:0000313" key="3">
    <source>
        <dbReference type="Proteomes" id="UP000799757"/>
    </source>
</evidence>
<gene>
    <name evidence="2" type="ORF">K505DRAFT_346518</name>
</gene>
<dbReference type="AlphaFoldDB" id="A0A6A6XSF6"/>
<dbReference type="PANTHER" id="PTHR35392:SF3">
    <property type="entry name" value="ZN(2)-C6 FUNGAL-TYPE DOMAIN-CONTAINING PROTEIN"/>
    <property type="match status" value="1"/>
</dbReference>
<dbReference type="Proteomes" id="UP000799757">
    <property type="component" value="Unassembled WGS sequence"/>
</dbReference>
<organism evidence="2 3">
    <name type="scientific">Melanomma pulvis-pyrius CBS 109.77</name>
    <dbReference type="NCBI Taxonomy" id="1314802"/>
    <lineage>
        <taxon>Eukaryota</taxon>
        <taxon>Fungi</taxon>
        <taxon>Dikarya</taxon>
        <taxon>Ascomycota</taxon>
        <taxon>Pezizomycotina</taxon>
        <taxon>Dothideomycetes</taxon>
        <taxon>Pleosporomycetidae</taxon>
        <taxon>Pleosporales</taxon>
        <taxon>Melanommataceae</taxon>
        <taxon>Melanomma</taxon>
    </lineage>
</organism>
<proteinExistence type="predicted"/>
<dbReference type="EMBL" id="MU001782">
    <property type="protein sequence ID" value="KAF2798517.1"/>
    <property type="molecule type" value="Genomic_DNA"/>
</dbReference>
<reference evidence="2" key="1">
    <citation type="journal article" date="2020" name="Stud. Mycol.">
        <title>101 Dothideomycetes genomes: a test case for predicting lifestyles and emergence of pathogens.</title>
        <authorList>
            <person name="Haridas S."/>
            <person name="Albert R."/>
            <person name="Binder M."/>
            <person name="Bloem J."/>
            <person name="Labutti K."/>
            <person name="Salamov A."/>
            <person name="Andreopoulos B."/>
            <person name="Baker S."/>
            <person name="Barry K."/>
            <person name="Bills G."/>
            <person name="Bluhm B."/>
            <person name="Cannon C."/>
            <person name="Castanera R."/>
            <person name="Culley D."/>
            <person name="Daum C."/>
            <person name="Ezra D."/>
            <person name="Gonzalez J."/>
            <person name="Henrissat B."/>
            <person name="Kuo A."/>
            <person name="Liang C."/>
            <person name="Lipzen A."/>
            <person name="Lutzoni F."/>
            <person name="Magnuson J."/>
            <person name="Mondo S."/>
            <person name="Nolan M."/>
            <person name="Ohm R."/>
            <person name="Pangilinan J."/>
            <person name="Park H.-J."/>
            <person name="Ramirez L."/>
            <person name="Alfaro M."/>
            <person name="Sun H."/>
            <person name="Tritt A."/>
            <person name="Yoshinaga Y."/>
            <person name="Zwiers L.-H."/>
            <person name="Turgeon B."/>
            <person name="Goodwin S."/>
            <person name="Spatafora J."/>
            <person name="Crous P."/>
            <person name="Grigoriev I."/>
        </authorList>
    </citation>
    <scope>NUCLEOTIDE SEQUENCE</scope>
    <source>
        <strain evidence="2">CBS 109.77</strain>
    </source>
</reference>
<dbReference type="OrthoDB" id="5362630at2759"/>
<evidence type="ECO:0000313" key="2">
    <source>
        <dbReference type="EMBL" id="KAF2798517.1"/>
    </source>
</evidence>
<sequence>MASSMVPRNAKSRNVRRSKPLSLPTKENAALMRKFGCDSGTPCRKCDKAGPNARNYKEPCLRDNLSEAMFVRHCNGRLGQREAEFVAHKFMKDSRPLDMSVIWNLPGFGPIPNGHAIPIKIRQYLQEGNDTTDWRSSDGKINKMEQPAYAVVDTQHLTSFLEQYVLDVQPSIENWLLQRIQHDDIASHTIREVLRLRPNSELLKLVMEILSFSILSQGYGSVVSNNVPGIKACDFGRMGRSVYEAYNRDSCDRPLPAMMSNQCDVAMLKVLKSREKSCIQMISDRVFKPKIKPWYELFLTFFVLFWNLDYIHQGAQKYIISKHGTSNEYQISNVVSSQIEQWDISFPILMQYWPPILRGFVPFQLAREDPTMLESEGPRLDGPAIEYVKKMSYLFDRMGPFQQPPPLTGHASTQHSMGIKWIVNLFKIAGA</sequence>
<protein>
    <submittedName>
        <fullName evidence="2">Uncharacterized protein</fullName>
    </submittedName>
</protein>
<accession>A0A6A6XSF6</accession>
<feature type="region of interest" description="Disordered" evidence="1">
    <location>
        <begin position="1"/>
        <end position="24"/>
    </location>
</feature>
<feature type="compositionally biased region" description="Basic residues" evidence="1">
    <location>
        <begin position="10"/>
        <end position="19"/>
    </location>
</feature>
<dbReference type="PANTHER" id="PTHR35392">
    <property type="entry name" value="ZN(II)2CYS6 TRANSCRIPTION FACTOR (EUROFUNG)-RELATED-RELATED"/>
    <property type="match status" value="1"/>
</dbReference>